<dbReference type="Gene3D" id="3.30.160.360">
    <property type="match status" value="1"/>
</dbReference>
<evidence type="ECO:0000256" key="7">
    <source>
        <dbReference type="ARBA" id="ARBA00022884"/>
    </source>
</evidence>
<dbReference type="InterPro" id="IPR042296">
    <property type="entry name" value="tRNA_met_Trm1_C"/>
</dbReference>
<protein>
    <submittedName>
        <fullName evidence="11">tRNA (Guanine(26)-N(2))-dimethyltransferase 2</fullName>
    </submittedName>
</protein>
<comment type="similarity">
    <text evidence="9">Belongs to the class I-like SAM-binding methyltransferase superfamily. Trm1 family.</text>
</comment>
<evidence type="ECO:0000256" key="6">
    <source>
        <dbReference type="ARBA" id="ARBA00022694"/>
    </source>
</evidence>
<dbReference type="PANTHER" id="PTHR22715">
    <property type="entry name" value="TRANSFORMING GROWTH FACTOR BETA REGULATED GENE 1"/>
    <property type="match status" value="1"/>
</dbReference>
<keyword evidence="6 9" id="KW-0819">tRNA processing</keyword>
<dbReference type="PROSITE" id="PS51626">
    <property type="entry name" value="SAM_MT_TRM1"/>
    <property type="match status" value="1"/>
</dbReference>
<dbReference type="Gene3D" id="3.30.56.70">
    <property type="entry name" value="N2,N2-dimethylguanosine tRNA methyltransferase, C-terminal domain"/>
    <property type="match status" value="1"/>
</dbReference>
<comment type="subcellular location">
    <subcellularLocation>
        <location evidence="1">Nucleus</location>
    </subcellularLocation>
</comment>
<evidence type="ECO:0000256" key="4">
    <source>
        <dbReference type="ARBA" id="ARBA00022679"/>
    </source>
</evidence>
<keyword evidence="12" id="KW-1185">Reference proteome</keyword>
<evidence type="ECO:0000256" key="8">
    <source>
        <dbReference type="ARBA" id="ARBA00023242"/>
    </source>
</evidence>
<evidence type="ECO:0000256" key="10">
    <source>
        <dbReference type="SAM" id="MobiDB-lite"/>
    </source>
</evidence>
<name>A0AAV9D7P6_ACOCL</name>
<keyword evidence="2 9" id="KW-0820">tRNA-binding</keyword>
<dbReference type="PROSITE" id="PS51542">
    <property type="entry name" value="FYRN"/>
    <property type="match status" value="1"/>
</dbReference>
<dbReference type="InterPro" id="IPR002905">
    <property type="entry name" value="Trm1"/>
</dbReference>
<evidence type="ECO:0000256" key="1">
    <source>
        <dbReference type="ARBA" id="ARBA00004123"/>
    </source>
</evidence>
<dbReference type="GO" id="GO:0140993">
    <property type="term" value="F:histone modifying activity"/>
    <property type="evidence" value="ECO:0007669"/>
    <property type="project" value="UniProtKB-ARBA"/>
</dbReference>
<feature type="compositionally biased region" description="Polar residues" evidence="10">
    <location>
        <begin position="616"/>
        <end position="634"/>
    </location>
</feature>
<sequence length="1442" mass="159220">MGGPIWSAPIHDQEWVASTLADVKAKKERYPAYDKIYSVLTTISEELVDVPLFLSLHNLCATLKCTSPSAIMFRSAVINAGYRISGSHVNPLGLKSDAPMDVIWDIMRCWVKNHPVKPQPADQSGTVILSKEPTLQANFARAFASLSKAQAKKVARFLPNPERHWGPKLRAGRQITSKHVSLLGADVVNGIINHDKEEDCKSGAKRQKTDDEKTEAYLKTKKSKRNPSQVYFLPSMENPNPSEGGQDGLEIVSIGALYSGPWDKKYWSSTRGKDRFPYPVGYRAVRCHAGSTYSMEIHEGLKGPVFVVTSPDGDSCSGQTPDIAWDAIQKKSCSRVKNWHGKRFSSKINGGENSFARIDFELGSNMKELFGFGNPLVQRLLRELVANVNGTAERSSRLSTFCNGPDKKEHETSTAFPKLLPYMCNQHSTGKRSRKYRKSNSTIACGKRFRSCDLVNDAQGETSLQRDETCSRGDGHDIETAQKENCSLECEITLNEDPLSKNNLQIQCPGMSGTTVVPECESDGMQMTIASSCQNSVVAEDQRTFYQESNLRDTFQGENERNTIDNDKLPEHPTHSGHHVESHVFPDGSKVSDHQNLRATADDKVSDANEKPIDGSLNSGCKENASSLETKNNDSGIPIKDMNLCVPDSLDFHDSNQRNPCTLKDEFISSDTFSLTFSSNEIRVVPKHEPMEMNAEGLRCTLKCMNDPSSKANAKSSRKAVGVVSSMRPVKELRPEEEEGTFLSSQNASSEKTDSDSPGQDLARSMMTVDTIPVAEKSVPIHNGNLMTVPLLQAENSGDGVCDHAAHMPLVEGVNFESFNAVIPDSFEEYQKLHDNAIGQPLHHQSCETHEATTRDIQNDHSALLVIGSVDATTKSSVGKDENNDIFSREAPKSSVGVIESNEILGSGSPLGNMSPSKDFHLEEEVTDICKRGHEEFSHTGVLHPNQNSLSSACTKQFPDLGMSLVAHENSLQLSGEDAYKHEDNTPSLDHNVPLSEIIICRNFRESDATETCCANETRHMSENVQVDPADSSMNLKLSSNDHVKVLKDNSDASIFLDHCISDIEWNRLDGLANHIAPHNHTEHHKDTFQYIEQDYSDPKFQACPGIHQRMKSTANDDCKDALSHDEVCKRDLVADGSFTKEDKSNKDMNSYLELVGCYMHPKPILSILLSTKEDDLRMCVLSGTLDDNDKTLFIYKIPYKDLRRGCPIFHGYTSIVLPSKGAGGVNFTPDGQHLVMLDHFRVPCCRDITKRVLLARFYASGSSIFQAIPVCLFSWKNVPLPGYFEVEQRVKEIMSATDRCFSEAGANYCYSSFDGQSTAVWLLVLAASDMETEPDHRMENFNIHPISSWRLALLAKDMVIMGDILDPRASAANTSAGHGILGTRDGLVYSWELSSGKKVANLHPLKGGVSCIAVDSRSGALAVASNDECVLHVYVKSPTEC</sequence>
<feature type="region of interest" description="Disordered" evidence="10">
    <location>
        <begin position="556"/>
        <end position="634"/>
    </location>
</feature>
<reference evidence="11" key="2">
    <citation type="submission" date="2023-06" db="EMBL/GenBank/DDBJ databases">
        <authorList>
            <person name="Ma L."/>
            <person name="Liu K.-W."/>
            <person name="Li Z."/>
            <person name="Hsiao Y.-Y."/>
            <person name="Qi Y."/>
            <person name="Fu T."/>
            <person name="Tang G."/>
            <person name="Zhang D."/>
            <person name="Sun W.-H."/>
            <person name="Liu D.-K."/>
            <person name="Li Y."/>
            <person name="Chen G.-Z."/>
            <person name="Liu X.-D."/>
            <person name="Liao X.-Y."/>
            <person name="Jiang Y.-T."/>
            <person name="Yu X."/>
            <person name="Hao Y."/>
            <person name="Huang J."/>
            <person name="Zhao X.-W."/>
            <person name="Ke S."/>
            <person name="Chen Y.-Y."/>
            <person name="Wu W.-L."/>
            <person name="Hsu J.-L."/>
            <person name="Lin Y.-F."/>
            <person name="Huang M.-D."/>
            <person name="Li C.-Y."/>
            <person name="Huang L."/>
            <person name="Wang Z.-W."/>
            <person name="Zhao X."/>
            <person name="Zhong W.-Y."/>
            <person name="Peng D.-H."/>
            <person name="Ahmad S."/>
            <person name="Lan S."/>
            <person name="Zhang J.-S."/>
            <person name="Tsai W.-C."/>
            <person name="Van De Peer Y."/>
            <person name="Liu Z.-J."/>
        </authorList>
    </citation>
    <scope>NUCLEOTIDE SEQUENCE</scope>
    <source>
        <strain evidence="11">CP</strain>
        <tissue evidence="11">Leaves</tissue>
    </source>
</reference>
<reference evidence="11" key="1">
    <citation type="journal article" date="2023" name="Nat. Commun.">
        <title>Diploid and tetraploid genomes of Acorus and the evolution of monocots.</title>
        <authorList>
            <person name="Ma L."/>
            <person name="Liu K.W."/>
            <person name="Li Z."/>
            <person name="Hsiao Y.Y."/>
            <person name="Qi Y."/>
            <person name="Fu T."/>
            <person name="Tang G.D."/>
            <person name="Zhang D."/>
            <person name="Sun W.H."/>
            <person name="Liu D.K."/>
            <person name="Li Y."/>
            <person name="Chen G.Z."/>
            <person name="Liu X.D."/>
            <person name="Liao X.Y."/>
            <person name="Jiang Y.T."/>
            <person name="Yu X."/>
            <person name="Hao Y."/>
            <person name="Huang J."/>
            <person name="Zhao X.W."/>
            <person name="Ke S."/>
            <person name="Chen Y.Y."/>
            <person name="Wu W.L."/>
            <person name="Hsu J.L."/>
            <person name="Lin Y.F."/>
            <person name="Huang M.D."/>
            <person name="Li C.Y."/>
            <person name="Huang L."/>
            <person name="Wang Z.W."/>
            <person name="Zhao X."/>
            <person name="Zhong W.Y."/>
            <person name="Peng D.H."/>
            <person name="Ahmad S."/>
            <person name="Lan S."/>
            <person name="Zhang J.S."/>
            <person name="Tsai W.C."/>
            <person name="Van de Peer Y."/>
            <person name="Liu Z.J."/>
        </authorList>
    </citation>
    <scope>NUCLEOTIDE SEQUENCE</scope>
    <source>
        <strain evidence="11">CP</strain>
    </source>
</reference>
<evidence type="ECO:0000313" key="11">
    <source>
        <dbReference type="EMBL" id="KAK1297253.1"/>
    </source>
</evidence>
<dbReference type="FunFam" id="3.30.56.70:FF:000001">
    <property type="entry name" value="tRNA (guanine(26)-N(2))-dimethyltransferase"/>
    <property type="match status" value="1"/>
</dbReference>
<keyword evidence="7 9" id="KW-0694">RNA-binding</keyword>
<dbReference type="EMBL" id="JAUJYO010000015">
    <property type="protein sequence ID" value="KAK1297253.1"/>
    <property type="molecule type" value="Genomic_DNA"/>
</dbReference>
<dbReference type="PANTHER" id="PTHR22715:SF1">
    <property type="entry name" value="DNA BINDING PROTEIN"/>
    <property type="match status" value="1"/>
</dbReference>
<keyword evidence="3 9" id="KW-0489">Methyltransferase</keyword>
<evidence type="ECO:0000256" key="3">
    <source>
        <dbReference type="ARBA" id="ARBA00022603"/>
    </source>
</evidence>
<evidence type="ECO:0000256" key="9">
    <source>
        <dbReference type="PROSITE-ProRule" id="PRU00958"/>
    </source>
</evidence>
<dbReference type="InterPro" id="IPR029063">
    <property type="entry name" value="SAM-dependent_MTases_sf"/>
</dbReference>
<keyword evidence="8" id="KW-0539">Nucleus</keyword>
<proteinExistence type="inferred from homology"/>
<accession>A0AAV9D7P6</accession>
<dbReference type="InterPro" id="IPR003888">
    <property type="entry name" value="FYrich_N"/>
</dbReference>
<dbReference type="GO" id="GO:0032259">
    <property type="term" value="P:methylation"/>
    <property type="evidence" value="ECO:0007669"/>
    <property type="project" value="UniProtKB-UniRule"/>
</dbReference>
<dbReference type="GO" id="GO:0008033">
    <property type="term" value="P:tRNA processing"/>
    <property type="evidence" value="ECO:0007669"/>
    <property type="project" value="UniProtKB-UniRule"/>
</dbReference>
<dbReference type="Proteomes" id="UP001180020">
    <property type="component" value="Unassembled WGS sequence"/>
</dbReference>
<evidence type="ECO:0000313" key="12">
    <source>
        <dbReference type="Proteomes" id="UP001180020"/>
    </source>
</evidence>
<dbReference type="GO" id="GO:0000049">
    <property type="term" value="F:tRNA binding"/>
    <property type="evidence" value="ECO:0007669"/>
    <property type="project" value="UniProtKB-UniRule"/>
</dbReference>
<dbReference type="InterPro" id="IPR036322">
    <property type="entry name" value="WD40_repeat_dom_sf"/>
</dbReference>
<dbReference type="InterPro" id="IPR040092">
    <property type="entry name" value="TBRG1"/>
</dbReference>
<evidence type="ECO:0000256" key="5">
    <source>
        <dbReference type="ARBA" id="ARBA00022691"/>
    </source>
</evidence>
<organism evidence="11 12">
    <name type="scientific">Acorus calamus</name>
    <name type="common">Sweet flag</name>
    <dbReference type="NCBI Taxonomy" id="4465"/>
    <lineage>
        <taxon>Eukaryota</taxon>
        <taxon>Viridiplantae</taxon>
        <taxon>Streptophyta</taxon>
        <taxon>Embryophyta</taxon>
        <taxon>Tracheophyta</taxon>
        <taxon>Spermatophyta</taxon>
        <taxon>Magnoliopsida</taxon>
        <taxon>Liliopsida</taxon>
        <taxon>Acoraceae</taxon>
        <taxon>Acorus</taxon>
    </lineage>
</organism>
<evidence type="ECO:0000256" key="2">
    <source>
        <dbReference type="ARBA" id="ARBA00022555"/>
    </source>
</evidence>
<dbReference type="InterPro" id="IPR003889">
    <property type="entry name" value="FYrich_C"/>
</dbReference>
<dbReference type="GO" id="GO:0005634">
    <property type="term" value="C:nucleus"/>
    <property type="evidence" value="ECO:0007669"/>
    <property type="project" value="UniProtKB-SubCell"/>
</dbReference>
<dbReference type="Gene3D" id="3.40.50.150">
    <property type="entry name" value="Vaccinia Virus protein VP39"/>
    <property type="match status" value="1"/>
</dbReference>
<dbReference type="Pfam" id="PF02005">
    <property type="entry name" value="TRM"/>
    <property type="match status" value="1"/>
</dbReference>
<keyword evidence="4 9" id="KW-0808">Transferase</keyword>
<feature type="compositionally biased region" description="Basic and acidic residues" evidence="10">
    <location>
        <begin position="558"/>
        <end position="613"/>
    </location>
</feature>
<dbReference type="PROSITE" id="PS51543">
    <property type="entry name" value="FYRC"/>
    <property type="match status" value="1"/>
</dbReference>
<dbReference type="GO" id="GO:0051726">
    <property type="term" value="P:regulation of cell cycle"/>
    <property type="evidence" value="ECO:0007669"/>
    <property type="project" value="TreeGrafter"/>
</dbReference>
<feature type="region of interest" description="Disordered" evidence="10">
    <location>
        <begin position="708"/>
        <end position="762"/>
    </location>
</feature>
<gene>
    <name evidence="11" type="ORF">QJS10_CPB15g01668</name>
</gene>
<dbReference type="SUPFAM" id="SSF50978">
    <property type="entry name" value="WD40 repeat-like"/>
    <property type="match status" value="1"/>
</dbReference>
<keyword evidence="5 9" id="KW-0949">S-adenosyl-L-methionine</keyword>
<comment type="caution">
    <text evidence="11">The sequence shown here is derived from an EMBL/GenBank/DDBJ whole genome shotgun (WGS) entry which is preliminary data.</text>
</comment>
<dbReference type="SUPFAM" id="SSF53335">
    <property type="entry name" value="S-adenosyl-L-methionine-dependent methyltransferases"/>
    <property type="match status" value="1"/>
</dbReference>
<dbReference type="GO" id="GO:0016423">
    <property type="term" value="F:tRNA (guanine) methyltransferase activity"/>
    <property type="evidence" value="ECO:0007669"/>
    <property type="project" value="InterPro"/>
</dbReference>